<accession>A0A679GIE9</accession>
<evidence type="ECO:0000256" key="3">
    <source>
        <dbReference type="ARBA" id="ARBA00023163"/>
    </source>
</evidence>
<keyword evidence="2" id="KW-0238">DNA-binding</keyword>
<keyword evidence="1" id="KW-0805">Transcription regulation</keyword>
<dbReference type="PANTHER" id="PTHR43280">
    <property type="entry name" value="ARAC-FAMILY TRANSCRIPTIONAL REGULATOR"/>
    <property type="match status" value="1"/>
</dbReference>
<dbReference type="KEGG" id="poj:PtoMrB4_44500"/>
<dbReference type="PANTHER" id="PTHR43280:SF27">
    <property type="entry name" value="TRANSCRIPTIONAL REGULATOR MTLR"/>
    <property type="match status" value="1"/>
</dbReference>
<evidence type="ECO:0000256" key="2">
    <source>
        <dbReference type="ARBA" id="ARBA00023125"/>
    </source>
</evidence>
<dbReference type="EMBL" id="AP022642">
    <property type="protein sequence ID" value="BCA30473.1"/>
    <property type="molecule type" value="Genomic_DNA"/>
</dbReference>
<feature type="domain" description="HTH araC/xylS-type" evidence="4">
    <location>
        <begin position="163"/>
        <end position="263"/>
    </location>
</feature>
<evidence type="ECO:0000259" key="4">
    <source>
        <dbReference type="PROSITE" id="PS01124"/>
    </source>
</evidence>
<dbReference type="Proteomes" id="UP000501237">
    <property type="component" value="Chromosome"/>
</dbReference>
<dbReference type="InterPro" id="IPR032710">
    <property type="entry name" value="NTF2-like_dom_sf"/>
</dbReference>
<dbReference type="InterPro" id="IPR009057">
    <property type="entry name" value="Homeodomain-like_sf"/>
</dbReference>
<evidence type="ECO:0000313" key="6">
    <source>
        <dbReference type="EMBL" id="BCA30473.1"/>
    </source>
</evidence>
<organism evidence="6 7">
    <name type="scientific">Metapseudomonas otitidis</name>
    <dbReference type="NCBI Taxonomy" id="319939"/>
    <lineage>
        <taxon>Bacteria</taxon>
        <taxon>Pseudomonadati</taxon>
        <taxon>Pseudomonadota</taxon>
        <taxon>Gammaproteobacteria</taxon>
        <taxon>Pseudomonadales</taxon>
        <taxon>Pseudomonadaceae</taxon>
        <taxon>Metapseudomonas</taxon>
    </lineage>
</organism>
<dbReference type="Gene3D" id="1.10.10.60">
    <property type="entry name" value="Homeodomain-like"/>
    <property type="match status" value="1"/>
</dbReference>
<proteinExistence type="predicted"/>
<dbReference type="Pfam" id="PF12680">
    <property type="entry name" value="SnoaL_2"/>
    <property type="match status" value="1"/>
</dbReference>
<dbReference type="SMART" id="SM00342">
    <property type="entry name" value="HTH_ARAC"/>
    <property type="match status" value="1"/>
</dbReference>
<reference evidence="6 7" key="2">
    <citation type="journal article" date="2020" name="Microbiol. Resour. Announc.">
        <title>Complete genome sequence of Pseudomonas otitidis strain MrB4, isolated from Lake Biwa in Japan.</title>
        <authorList>
            <person name="Miyazaki K."/>
            <person name="Hase E."/>
            <person name="Maruya T."/>
        </authorList>
    </citation>
    <scope>NUCLEOTIDE SEQUENCE [LARGE SCALE GENOMIC DNA]</scope>
    <source>
        <strain evidence="6 7">MrB4</strain>
    </source>
</reference>
<sequence>MTATTHLPDDAEQTELTRKTILLYREGWRTGDLEGLLKLYHPDVEYHDYSSNRLMRLPELRAFVYESLPRLSGELLEHTDRIRIDGHTAFIQYRICLHGSRGLVAFRSSEAITVCDGLVWRVNEYANLERIEPDGSTASDSRPALSRLGLSPRQIGIMACDLENYFQHQRPYLDPDLDLQQVAAATGYTRNQISHLLNQVLGQSFYRYVNQARLNHLLERLHQSPESGRVDDWAFAAGFNSLSAFYKCFRERMGMTPKAYQAQLSTRARAQDKP</sequence>
<name>A0A679GIE9_9GAMM</name>
<dbReference type="GO" id="GO:0003700">
    <property type="term" value="F:DNA-binding transcription factor activity"/>
    <property type="evidence" value="ECO:0007669"/>
    <property type="project" value="InterPro"/>
</dbReference>
<evidence type="ECO:0000313" key="7">
    <source>
        <dbReference type="Proteomes" id="UP000501237"/>
    </source>
</evidence>
<dbReference type="InterPro" id="IPR018060">
    <property type="entry name" value="HTH_AraC"/>
</dbReference>
<evidence type="ECO:0000256" key="1">
    <source>
        <dbReference type="ARBA" id="ARBA00023015"/>
    </source>
</evidence>
<dbReference type="Proteomes" id="UP000515591">
    <property type="component" value="Chromosome"/>
</dbReference>
<protein>
    <submittedName>
        <fullName evidence="6">Transcriptional regulator</fullName>
    </submittedName>
</protein>
<dbReference type="SUPFAM" id="SSF46689">
    <property type="entry name" value="Homeodomain-like"/>
    <property type="match status" value="1"/>
</dbReference>
<evidence type="ECO:0000313" key="8">
    <source>
        <dbReference type="Proteomes" id="UP000515591"/>
    </source>
</evidence>
<dbReference type="SUPFAM" id="SSF54427">
    <property type="entry name" value="NTF2-like"/>
    <property type="match status" value="1"/>
</dbReference>
<dbReference type="InterPro" id="IPR037401">
    <property type="entry name" value="SnoaL-like"/>
</dbReference>
<gene>
    <name evidence="6" type="ORF">PtoMrB4_44500</name>
    <name evidence="5" type="ORF">WP8S17C03_44970</name>
</gene>
<dbReference type="GeneID" id="57399668"/>
<dbReference type="EMBL" id="AP022213">
    <property type="protein sequence ID" value="BBT18448.1"/>
    <property type="molecule type" value="Genomic_DNA"/>
</dbReference>
<keyword evidence="3" id="KW-0804">Transcription</keyword>
<evidence type="ECO:0000313" key="5">
    <source>
        <dbReference type="EMBL" id="BBT18448.1"/>
    </source>
</evidence>
<dbReference type="GO" id="GO:0043565">
    <property type="term" value="F:sequence-specific DNA binding"/>
    <property type="evidence" value="ECO:0007669"/>
    <property type="project" value="InterPro"/>
</dbReference>
<dbReference type="Pfam" id="PF12833">
    <property type="entry name" value="HTH_18"/>
    <property type="match status" value="1"/>
</dbReference>
<dbReference type="PROSITE" id="PS01124">
    <property type="entry name" value="HTH_ARAC_FAMILY_2"/>
    <property type="match status" value="1"/>
</dbReference>
<dbReference type="RefSeq" id="WP_172434507.1">
    <property type="nucleotide sequence ID" value="NZ_AP022213.1"/>
</dbReference>
<reference evidence="5 8" key="1">
    <citation type="submission" date="2019-12" db="EMBL/GenBank/DDBJ databases">
        <title>complete genome sequences of Pseudomonas otitidis str. WP8-S17-CRE-03 isolated from wastewater treatment plant effluent.</title>
        <authorList>
            <person name="Sekizuka T."/>
            <person name="Itokawa K."/>
            <person name="Yatsu K."/>
            <person name="Inamine Y."/>
            <person name="Kuroda M."/>
        </authorList>
    </citation>
    <scope>NUCLEOTIDE SEQUENCE [LARGE SCALE GENOMIC DNA]</scope>
    <source>
        <strain evidence="5 8">WP8-S17-CRE-03</strain>
    </source>
</reference>
<dbReference type="Gene3D" id="3.10.450.50">
    <property type="match status" value="1"/>
</dbReference>
<dbReference type="AlphaFoldDB" id="A0A679GIE9"/>